<dbReference type="EMBL" id="JANPWB010000005">
    <property type="protein sequence ID" value="KAJ1185268.1"/>
    <property type="molecule type" value="Genomic_DNA"/>
</dbReference>
<keyword evidence="2" id="KW-1185">Reference proteome</keyword>
<gene>
    <name evidence="1" type="ORF">NDU88_002062</name>
</gene>
<comment type="caution">
    <text evidence="1">The sequence shown here is derived from an EMBL/GenBank/DDBJ whole genome shotgun (WGS) entry which is preliminary data.</text>
</comment>
<dbReference type="Proteomes" id="UP001066276">
    <property type="component" value="Chromosome 3_1"/>
</dbReference>
<organism evidence="1 2">
    <name type="scientific">Pleurodeles waltl</name>
    <name type="common">Iberian ribbed newt</name>
    <dbReference type="NCBI Taxonomy" id="8319"/>
    <lineage>
        <taxon>Eukaryota</taxon>
        <taxon>Metazoa</taxon>
        <taxon>Chordata</taxon>
        <taxon>Craniata</taxon>
        <taxon>Vertebrata</taxon>
        <taxon>Euteleostomi</taxon>
        <taxon>Amphibia</taxon>
        <taxon>Batrachia</taxon>
        <taxon>Caudata</taxon>
        <taxon>Salamandroidea</taxon>
        <taxon>Salamandridae</taxon>
        <taxon>Pleurodelinae</taxon>
        <taxon>Pleurodeles</taxon>
    </lineage>
</organism>
<accession>A0AAV7U8L4</accession>
<name>A0AAV7U8L4_PLEWA</name>
<evidence type="ECO:0000313" key="2">
    <source>
        <dbReference type="Proteomes" id="UP001066276"/>
    </source>
</evidence>
<sequence>MRDPGQLPTLFMPRTALKGSSIYDLCLRCEVVVLDLLAATRYPSVEARAKAAFQYHQPTGKTDEKIYFLRSGRAGQRPAVPETRVRLRAAALRGAKGGAAAALGMRTKAALSFNPRSATLMHTQADRISTCCSRSQLRPMGPYKRCRA</sequence>
<evidence type="ECO:0000313" key="1">
    <source>
        <dbReference type="EMBL" id="KAJ1185268.1"/>
    </source>
</evidence>
<proteinExistence type="predicted"/>
<reference evidence="1" key="1">
    <citation type="journal article" date="2022" name="bioRxiv">
        <title>Sequencing and chromosome-scale assembly of the giantPleurodeles waltlgenome.</title>
        <authorList>
            <person name="Brown T."/>
            <person name="Elewa A."/>
            <person name="Iarovenko S."/>
            <person name="Subramanian E."/>
            <person name="Araus A.J."/>
            <person name="Petzold A."/>
            <person name="Susuki M."/>
            <person name="Suzuki K.-i.T."/>
            <person name="Hayashi T."/>
            <person name="Toyoda A."/>
            <person name="Oliveira C."/>
            <person name="Osipova E."/>
            <person name="Leigh N.D."/>
            <person name="Simon A."/>
            <person name="Yun M.H."/>
        </authorList>
    </citation>
    <scope>NUCLEOTIDE SEQUENCE</scope>
    <source>
        <strain evidence="1">20211129_DDA</strain>
        <tissue evidence="1">Liver</tissue>
    </source>
</reference>
<dbReference type="AlphaFoldDB" id="A0AAV7U8L4"/>
<protein>
    <submittedName>
        <fullName evidence="1">Uncharacterized protein</fullName>
    </submittedName>
</protein>